<dbReference type="AlphaFoldDB" id="A0A183L8D3"/>
<dbReference type="STRING" id="48269.A0A183L8D3"/>
<keyword evidence="3" id="KW-1185">Reference proteome</keyword>
<evidence type="ECO:0000313" key="3">
    <source>
        <dbReference type="Proteomes" id="UP000277204"/>
    </source>
</evidence>
<comment type="caution">
    <text evidence="1">Lacks conserved residue(s) required for the propagation of feature annotation.</text>
</comment>
<name>A0A183L8D3_9TREM</name>
<gene>
    <name evidence="2" type="ORF">SMRZ_LOCUS58</name>
</gene>
<dbReference type="Pfam" id="PF02210">
    <property type="entry name" value="Laminin_G_2"/>
    <property type="match status" value="2"/>
</dbReference>
<accession>A0A183L8D3</accession>
<dbReference type="PANTHER" id="PTHR15036:SF85">
    <property type="entry name" value="SP2353, ISOFORM A"/>
    <property type="match status" value="1"/>
</dbReference>
<reference evidence="2 3" key="1">
    <citation type="submission" date="2018-11" db="EMBL/GenBank/DDBJ databases">
        <authorList>
            <consortium name="Pathogen Informatics"/>
        </authorList>
    </citation>
    <scope>NUCLEOTIDE SEQUENCE [LARGE SCALE GENOMIC DNA]</scope>
    <source>
        <strain evidence="2 3">Zambia</strain>
    </source>
</reference>
<dbReference type="InterPro" id="IPR013320">
    <property type="entry name" value="ConA-like_dom_sf"/>
</dbReference>
<dbReference type="Gene3D" id="2.60.120.200">
    <property type="match status" value="2"/>
</dbReference>
<sequence length="880" mass="100984">MDMFHRQRLLTNLHNSTNALQTTIKRNYDNTHLYSVTFKEADCYLHNPSMHLYEIFNVQFSFRTSQENGLLLFNSNKQGVDFIAFELIRSYLHFAFNMGSSSQHYSLTMYKVTDSKWHHVELSRIDLENNTLQLYIDRYKFNEQSLMIPVINGDISRNFNLNDPLFIGGIPQYTFLKWREKLNSYHGFQGCFGNFSINGLPAYNLLNKAKQKYILNWTIPVCYDQIIPGCFERPNYALNCNEIKRYPKHHTINRDEKKEKLNSQMSKPYCLNDGLCLHSWTTNKCACELTSFIGDRCTRGSQQETLDPGFVLLGTSQQGVPVILRELVLPRGFDLVSPSFTTILSQKCKSLNGGPMALRLTGTTFQYGSNQDQRINVNINNWTMTTMSETIGYLRFMYKDHLRNTRKDEFILGIQMHPMKSNSKSSHSIFTITTLLFITNLKQTGDFIHLFLESDRLKLNYDMGGGIIHIIGPNLSVNDGFYHRIRGYRLDHHIILEVDNIRQMYEVNKTYGKSFNNQEVIWIGHAPTLNKTDIFHGYMTGNDSLSLKDHNFYPNLISVCYSPVGVYYNGLLLNDIAAGLSYLPFIQVARFGKVEYVPTFQPLLPTSRSVDELTSSESKNIDIQSTSNIPADSATTYINQNDYNKDVIKDVLKGSSQSSQITNSILGFPLSNFKNYTIIISNESSNDNNNNNSKHTDNMNQYQMHRNKWNLKGVNNHINIWLLTGLACTGLILFIFLTFLAYKCHYTKYANTRFLHSRETTLNRQYFSHKSVDNNPSPTDIHSNIVPNYLEVYTDQSVSTSNNTLKLLDSSRYPCVSNVKPTSLIFVNESINLPMNSLITENECMIHNNPISHVYHINVNNASIDDSVKSTLSPIEVSLS</sequence>
<dbReference type="SMART" id="SM00282">
    <property type="entry name" value="LamG"/>
    <property type="match status" value="2"/>
</dbReference>
<dbReference type="InterPro" id="IPR050372">
    <property type="entry name" value="Neurexin-related_CASP"/>
</dbReference>
<proteinExistence type="predicted"/>
<dbReference type="PANTHER" id="PTHR15036">
    <property type="entry name" value="PIKACHURIN-LIKE PROTEIN"/>
    <property type="match status" value="1"/>
</dbReference>
<protein>
    <submittedName>
        <fullName evidence="2">Uncharacterized protein</fullName>
    </submittedName>
</protein>
<dbReference type="CDD" id="cd00110">
    <property type="entry name" value="LamG"/>
    <property type="match status" value="2"/>
</dbReference>
<dbReference type="SUPFAM" id="SSF49899">
    <property type="entry name" value="Concanavalin A-like lectins/glucanases"/>
    <property type="match status" value="2"/>
</dbReference>
<dbReference type="Gene3D" id="2.10.25.10">
    <property type="entry name" value="Laminin"/>
    <property type="match status" value="1"/>
</dbReference>
<dbReference type="Proteomes" id="UP000277204">
    <property type="component" value="Unassembled WGS sequence"/>
</dbReference>
<dbReference type="PROSITE" id="PS50025">
    <property type="entry name" value="LAM_G_DOMAIN"/>
    <property type="match status" value="2"/>
</dbReference>
<evidence type="ECO:0000313" key="2">
    <source>
        <dbReference type="EMBL" id="VDO25455.1"/>
    </source>
</evidence>
<dbReference type="InterPro" id="IPR001791">
    <property type="entry name" value="Laminin_G"/>
</dbReference>
<evidence type="ECO:0000256" key="1">
    <source>
        <dbReference type="PROSITE-ProRule" id="PRU00122"/>
    </source>
</evidence>
<dbReference type="EMBL" id="UZAI01000009">
    <property type="protein sequence ID" value="VDO25455.1"/>
    <property type="molecule type" value="Genomic_DNA"/>
</dbReference>
<organism evidence="2 3">
    <name type="scientific">Schistosoma margrebowiei</name>
    <dbReference type="NCBI Taxonomy" id="48269"/>
    <lineage>
        <taxon>Eukaryota</taxon>
        <taxon>Metazoa</taxon>
        <taxon>Spiralia</taxon>
        <taxon>Lophotrochozoa</taxon>
        <taxon>Platyhelminthes</taxon>
        <taxon>Trematoda</taxon>
        <taxon>Digenea</taxon>
        <taxon>Strigeidida</taxon>
        <taxon>Schistosomatoidea</taxon>
        <taxon>Schistosomatidae</taxon>
        <taxon>Schistosoma</taxon>
    </lineage>
</organism>